<organism evidence="2 3">
    <name type="scientific">Helicostylum pulchrum</name>
    <dbReference type="NCBI Taxonomy" id="562976"/>
    <lineage>
        <taxon>Eukaryota</taxon>
        <taxon>Fungi</taxon>
        <taxon>Fungi incertae sedis</taxon>
        <taxon>Mucoromycota</taxon>
        <taxon>Mucoromycotina</taxon>
        <taxon>Mucoromycetes</taxon>
        <taxon>Mucorales</taxon>
        <taxon>Mucorineae</taxon>
        <taxon>Mucoraceae</taxon>
        <taxon>Helicostylum</taxon>
    </lineage>
</organism>
<comment type="caution">
    <text evidence="2">The sequence shown here is derived from an EMBL/GenBank/DDBJ whole genome shotgun (WGS) entry which is preliminary data.</text>
</comment>
<reference evidence="2 3" key="1">
    <citation type="submission" date="2024-04" db="EMBL/GenBank/DDBJ databases">
        <title>genome sequences of Mucor flavus KT1a and Helicostylum pulchrum KT1b strains isolation_sourced from the surface of a dry-aged beef.</title>
        <authorList>
            <person name="Toyotome T."/>
            <person name="Hosono M."/>
            <person name="Torimaru M."/>
            <person name="Fukuda K."/>
            <person name="Mikami N."/>
        </authorList>
    </citation>
    <scope>NUCLEOTIDE SEQUENCE [LARGE SCALE GENOMIC DNA]</scope>
    <source>
        <strain evidence="2 3">KT1b</strain>
    </source>
</reference>
<evidence type="ECO:0000313" key="2">
    <source>
        <dbReference type="EMBL" id="GAA5795995.1"/>
    </source>
</evidence>
<gene>
    <name evidence="2" type="ORF">HPULCUR_001360</name>
</gene>
<proteinExistence type="predicted"/>
<feature type="region of interest" description="Disordered" evidence="1">
    <location>
        <begin position="161"/>
        <end position="180"/>
    </location>
</feature>
<protein>
    <submittedName>
        <fullName evidence="2">Uncharacterized protein</fullName>
    </submittedName>
</protein>
<evidence type="ECO:0000256" key="1">
    <source>
        <dbReference type="SAM" id="MobiDB-lite"/>
    </source>
</evidence>
<name>A0ABP9XP29_9FUNG</name>
<dbReference type="Proteomes" id="UP001476247">
    <property type="component" value="Unassembled WGS sequence"/>
</dbReference>
<accession>A0ABP9XP29</accession>
<keyword evidence="3" id="KW-1185">Reference proteome</keyword>
<dbReference type="EMBL" id="BAABUJ010000005">
    <property type="protein sequence ID" value="GAA5795995.1"/>
    <property type="molecule type" value="Genomic_DNA"/>
</dbReference>
<evidence type="ECO:0000313" key="3">
    <source>
        <dbReference type="Proteomes" id="UP001476247"/>
    </source>
</evidence>
<sequence length="214" mass="25819">MLSEQDNLKAWPSDVTSKFNVFEFYHKILWASQQCEEEQVVPIKKKGCRVTFSLEPPIIHEYEPEFTNTNKTCIHYYQSFKRKFHQVKKEQEKYFYPTIEDDEMYYQNRRLMKTRSLSDFKPIPNQLYHPNNHELTRSTYSLYDIPHYDDDPPPSYIEYHNYNRNDDDDDDDQGENRLKNTSLLGGNIKIKKAAFFKRTLRKLKSSPRLIQRNN</sequence>